<dbReference type="InterPro" id="IPR050368">
    <property type="entry name" value="ClC-type_chloride_channel"/>
</dbReference>
<accession>A0ABM8UW75</accession>
<feature type="transmembrane region" description="Helical" evidence="5">
    <location>
        <begin position="353"/>
        <end position="375"/>
    </location>
</feature>
<protein>
    <submittedName>
        <fullName evidence="6">Chloride/fluoride channel protein</fullName>
    </submittedName>
</protein>
<evidence type="ECO:0000256" key="4">
    <source>
        <dbReference type="ARBA" id="ARBA00023136"/>
    </source>
</evidence>
<feature type="transmembrane region" description="Helical" evidence="5">
    <location>
        <begin position="110"/>
        <end position="130"/>
    </location>
</feature>
<keyword evidence="4 5" id="KW-0472">Membrane</keyword>
<dbReference type="Proteomes" id="UP000679725">
    <property type="component" value="Unassembled WGS sequence"/>
</dbReference>
<dbReference type="PANTHER" id="PTHR43427">
    <property type="entry name" value="CHLORIDE CHANNEL PROTEIN CLC-E"/>
    <property type="match status" value="1"/>
</dbReference>
<feature type="transmembrane region" description="Helical" evidence="5">
    <location>
        <begin position="316"/>
        <end position="341"/>
    </location>
</feature>
<organism evidence="6 7">
    <name type="scientific">Dyadobacter linearis</name>
    <dbReference type="NCBI Taxonomy" id="2823330"/>
    <lineage>
        <taxon>Bacteria</taxon>
        <taxon>Pseudomonadati</taxon>
        <taxon>Bacteroidota</taxon>
        <taxon>Cytophagia</taxon>
        <taxon>Cytophagales</taxon>
        <taxon>Spirosomataceae</taxon>
        <taxon>Dyadobacter</taxon>
    </lineage>
</organism>
<feature type="transmembrane region" description="Helical" evidence="5">
    <location>
        <begin position="277"/>
        <end position="296"/>
    </location>
</feature>
<comment type="subcellular location">
    <subcellularLocation>
        <location evidence="1">Membrane</location>
        <topology evidence="1">Multi-pass membrane protein</topology>
    </subcellularLocation>
</comment>
<dbReference type="EMBL" id="CAJRAU010000008">
    <property type="protein sequence ID" value="CAG5073114.1"/>
    <property type="molecule type" value="Genomic_DNA"/>
</dbReference>
<evidence type="ECO:0000256" key="5">
    <source>
        <dbReference type="SAM" id="Phobius"/>
    </source>
</evidence>
<feature type="transmembrane region" description="Helical" evidence="5">
    <location>
        <begin position="238"/>
        <end position="256"/>
    </location>
</feature>
<keyword evidence="7" id="KW-1185">Reference proteome</keyword>
<evidence type="ECO:0000313" key="6">
    <source>
        <dbReference type="EMBL" id="CAG5073114.1"/>
    </source>
</evidence>
<feature type="transmembrane region" description="Helical" evidence="5">
    <location>
        <begin position="381"/>
        <end position="406"/>
    </location>
</feature>
<gene>
    <name evidence="6" type="primary">eriC</name>
    <name evidence="6" type="ORF">DYBT9623_04618</name>
</gene>
<evidence type="ECO:0000313" key="7">
    <source>
        <dbReference type="Proteomes" id="UP000679725"/>
    </source>
</evidence>
<reference evidence="6 7" key="1">
    <citation type="submission" date="2021-04" db="EMBL/GenBank/DDBJ databases">
        <authorList>
            <person name="Rodrigo-Torres L."/>
            <person name="Arahal R. D."/>
            <person name="Lucena T."/>
        </authorList>
    </citation>
    <scope>NUCLEOTIDE SEQUENCE [LARGE SCALE GENOMIC DNA]</scope>
    <source>
        <strain evidence="6 7">CECT 9623</strain>
    </source>
</reference>
<dbReference type="PANTHER" id="PTHR43427:SF12">
    <property type="entry name" value="CHLORIDE TRANSPORTER"/>
    <property type="match status" value="1"/>
</dbReference>
<name>A0ABM8UW75_9BACT</name>
<feature type="transmembrane region" description="Helical" evidence="5">
    <location>
        <begin position="163"/>
        <end position="188"/>
    </location>
</feature>
<dbReference type="Gene3D" id="1.10.3080.10">
    <property type="entry name" value="Clc chloride channel"/>
    <property type="match status" value="1"/>
</dbReference>
<proteinExistence type="predicted"/>
<feature type="transmembrane region" description="Helical" evidence="5">
    <location>
        <begin position="32"/>
        <end position="58"/>
    </location>
</feature>
<dbReference type="PRINTS" id="PR00762">
    <property type="entry name" value="CLCHANNEL"/>
</dbReference>
<dbReference type="CDD" id="cd03682">
    <property type="entry name" value="ClC_sycA_like"/>
    <property type="match status" value="1"/>
</dbReference>
<dbReference type="InterPro" id="IPR001807">
    <property type="entry name" value="ClC"/>
</dbReference>
<dbReference type="Pfam" id="PF00654">
    <property type="entry name" value="Voltage_CLC"/>
    <property type="match status" value="1"/>
</dbReference>
<comment type="caution">
    <text evidence="6">The sequence shown here is derived from an EMBL/GenBank/DDBJ whole genome shotgun (WGS) entry which is preliminary data.</text>
</comment>
<evidence type="ECO:0000256" key="3">
    <source>
        <dbReference type="ARBA" id="ARBA00022989"/>
    </source>
</evidence>
<evidence type="ECO:0000256" key="1">
    <source>
        <dbReference type="ARBA" id="ARBA00004141"/>
    </source>
</evidence>
<feature type="transmembrane region" description="Helical" evidence="5">
    <location>
        <begin position="70"/>
        <end position="89"/>
    </location>
</feature>
<sequence>MAATSFLGYFADQLRMNSMSASRFRLLKKSVFIVKWLILSGIIGILAGSASAFFLVSLDWATQYRETHRWIIAFLPLAGFLIGCMYHYFGKEVEAGNNLLLENINRPSKIISLKMAPFVLIGTVATHLFGGSAGREGTALQMGGSLADQLTRLLSLRPRDRRLVLIAGIAAGFGSVFGTPLAGGIFALEVFLIGRIRYDALMPAFTAAIVADLTTQTWQVGHTHYHIPAVPDLSALNMLYAGIAGIAFGGGSMLFTQLTHYAGSLFKRIPFPPLRPLLGGALVAVAVFASGTTRYIGLGIPVILESFEYQLPPYDFLLKILFTAVTLGAAFKGGEVTPLFFIGATLGNALSWFLPLPVGLLAGMGFVAVFAGAANTPLACIVLAIELFGSECGGYVAIACILAYLCSGHRGIYSSQLIGQHKHPFNRRVAK</sequence>
<keyword evidence="3 5" id="KW-1133">Transmembrane helix</keyword>
<keyword evidence="2 5" id="KW-0812">Transmembrane</keyword>
<dbReference type="SUPFAM" id="SSF81340">
    <property type="entry name" value="Clc chloride channel"/>
    <property type="match status" value="1"/>
</dbReference>
<dbReference type="InterPro" id="IPR014743">
    <property type="entry name" value="Cl-channel_core"/>
</dbReference>
<evidence type="ECO:0000256" key="2">
    <source>
        <dbReference type="ARBA" id="ARBA00022692"/>
    </source>
</evidence>